<dbReference type="PROSITE" id="PS51272">
    <property type="entry name" value="SLH"/>
    <property type="match status" value="1"/>
</dbReference>
<feature type="domain" description="SLH" evidence="1">
    <location>
        <begin position="71"/>
        <end position="130"/>
    </location>
</feature>
<evidence type="ECO:0000259" key="1">
    <source>
        <dbReference type="PROSITE" id="PS51272"/>
    </source>
</evidence>
<dbReference type="EMBL" id="VSSQ01087479">
    <property type="protein sequence ID" value="MPN34438.1"/>
    <property type="molecule type" value="Genomic_DNA"/>
</dbReference>
<sequence>MAALAHSHINGVGSIFTEGLPWFKVYFDYALQNRMLSKGEFQNINDYATRAEAAYLFANALPERMLSGRNALPLPPDVPEQCPYSRHIQRLLNANFLIGIDERGYFHPNRLITRTETAVMLNRIILSARN</sequence>
<proteinExistence type="predicted"/>
<evidence type="ECO:0000313" key="2">
    <source>
        <dbReference type="EMBL" id="MPN34438.1"/>
    </source>
</evidence>
<accession>A0A645H618</accession>
<name>A0A645H618_9ZZZZ</name>
<gene>
    <name evidence="2" type="ORF">SDC9_181931</name>
</gene>
<organism evidence="2">
    <name type="scientific">bioreactor metagenome</name>
    <dbReference type="NCBI Taxonomy" id="1076179"/>
    <lineage>
        <taxon>unclassified sequences</taxon>
        <taxon>metagenomes</taxon>
        <taxon>ecological metagenomes</taxon>
    </lineage>
</organism>
<dbReference type="InterPro" id="IPR001119">
    <property type="entry name" value="SLH_dom"/>
</dbReference>
<reference evidence="2" key="1">
    <citation type="submission" date="2019-08" db="EMBL/GenBank/DDBJ databases">
        <authorList>
            <person name="Kucharzyk K."/>
            <person name="Murdoch R.W."/>
            <person name="Higgins S."/>
            <person name="Loffler F."/>
        </authorList>
    </citation>
    <scope>NUCLEOTIDE SEQUENCE</scope>
</reference>
<protein>
    <recommendedName>
        <fullName evidence="1">SLH domain-containing protein</fullName>
    </recommendedName>
</protein>
<dbReference type="AlphaFoldDB" id="A0A645H618"/>
<comment type="caution">
    <text evidence="2">The sequence shown here is derived from an EMBL/GenBank/DDBJ whole genome shotgun (WGS) entry which is preliminary data.</text>
</comment>